<evidence type="ECO:0000313" key="2">
    <source>
        <dbReference type="Proteomes" id="UP000053558"/>
    </source>
</evidence>
<dbReference type="OMA" id="IMVEYIV"/>
<keyword evidence="2" id="KW-1185">Reference proteome</keyword>
<dbReference type="KEGG" id="cput:CONPUDRAFT_156523"/>
<comment type="caution">
    <text evidence="1">The sequence shown here is derived from an EMBL/GenBank/DDBJ whole genome shotgun (WGS) entry which is preliminary data.</text>
</comment>
<sequence length="444" mass="50588">MTHTLPELPLELWQYIFALIARVPGYLDIDMDDPFGPWHDRSFSASRELQRNRRVLVSVCHSWYNVAIQFCCEHLIIRTADRLFHILYAFEESERHRWHEAPLGTYTRRIDLHIQQPSPEAQQAVAELLRYTPNLVIFINNNYSLGEGQSRSPPPLTVPGEVIEALSTTCWETIKRVEWNKNEVPSWPDLMLLFERVPNLVTLSVSNVLGVGRTGELPMPGQAYRAAPGGPQLVLPALRNLFLGDHPSFSHASLGNMPLYTLLRLLSNNTEQLPSLVRFDGFSPLYPDFLAVHGPKIRTIRTVAHTPLIPQILGHLPQLDTLVLMFPHHDFGNARLEHATLRRVAIVPISEEHVGVPERIFSTMVMAPLGELISALDVARLPALQRVRIKNVGTLENITAHPIFLEQWWRRWNIRGVRFEDKNGDSYQYALPDQDVVLNAVRGN</sequence>
<proteinExistence type="predicted"/>
<accession>A0A5M3MIS4</accession>
<dbReference type="Proteomes" id="UP000053558">
    <property type="component" value="Unassembled WGS sequence"/>
</dbReference>
<dbReference type="AlphaFoldDB" id="A0A5M3MIS4"/>
<dbReference type="GeneID" id="19203577"/>
<evidence type="ECO:0008006" key="3">
    <source>
        <dbReference type="Google" id="ProtNLM"/>
    </source>
</evidence>
<evidence type="ECO:0000313" key="1">
    <source>
        <dbReference type="EMBL" id="EIW78545.1"/>
    </source>
</evidence>
<dbReference type="RefSeq" id="XP_007771560.1">
    <property type="nucleotide sequence ID" value="XM_007773370.1"/>
</dbReference>
<dbReference type="EMBL" id="JH711582">
    <property type="protein sequence ID" value="EIW78545.1"/>
    <property type="molecule type" value="Genomic_DNA"/>
</dbReference>
<name>A0A5M3MIS4_CONPW</name>
<gene>
    <name evidence="1" type="ORF">CONPUDRAFT_156523</name>
</gene>
<dbReference type="OrthoDB" id="3171058at2759"/>
<reference evidence="2" key="1">
    <citation type="journal article" date="2012" name="Science">
        <title>The Paleozoic origin of enzymatic lignin decomposition reconstructed from 31 fungal genomes.</title>
        <authorList>
            <person name="Floudas D."/>
            <person name="Binder M."/>
            <person name="Riley R."/>
            <person name="Barry K."/>
            <person name="Blanchette R.A."/>
            <person name="Henrissat B."/>
            <person name="Martinez A.T."/>
            <person name="Otillar R."/>
            <person name="Spatafora J.W."/>
            <person name="Yadav J.S."/>
            <person name="Aerts A."/>
            <person name="Benoit I."/>
            <person name="Boyd A."/>
            <person name="Carlson A."/>
            <person name="Copeland A."/>
            <person name="Coutinho P.M."/>
            <person name="de Vries R.P."/>
            <person name="Ferreira P."/>
            <person name="Findley K."/>
            <person name="Foster B."/>
            <person name="Gaskell J."/>
            <person name="Glotzer D."/>
            <person name="Gorecki P."/>
            <person name="Heitman J."/>
            <person name="Hesse C."/>
            <person name="Hori C."/>
            <person name="Igarashi K."/>
            <person name="Jurgens J.A."/>
            <person name="Kallen N."/>
            <person name="Kersten P."/>
            <person name="Kohler A."/>
            <person name="Kuees U."/>
            <person name="Kumar T.K.A."/>
            <person name="Kuo A."/>
            <person name="LaButti K."/>
            <person name="Larrondo L.F."/>
            <person name="Lindquist E."/>
            <person name="Ling A."/>
            <person name="Lombard V."/>
            <person name="Lucas S."/>
            <person name="Lundell T."/>
            <person name="Martin R."/>
            <person name="McLaughlin D.J."/>
            <person name="Morgenstern I."/>
            <person name="Morin E."/>
            <person name="Murat C."/>
            <person name="Nagy L.G."/>
            <person name="Nolan M."/>
            <person name="Ohm R.A."/>
            <person name="Patyshakuliyeva A."/>
            <person name="Rokas A."/>
            <person name="Ruiz-Duenas F.J."/>
            <person name="Sabat G."/>
            <person name="Salamov A."/>
            <person name="Samejima M."/>
            <person name="Schmutz J."/>
            <person name="Slot J.C."/>
            <person name="St John F."/>
            <person name="Stenlid J."/>
            <person name="Sun H."/>
            <person name="Sun S."/>
            <person name="Syed K."/>
            <person name="Tsang A."/>
            <person name="Wiebenga A."/>
            <person name="Young D."/>
            <person name="Pisabarro A."/>
            <person name="Eastwood D.C."/>
            <person name="Martin F."/>
            <person name="Cullen D."/>
            <person name="Grigoriev I.V."/>
            <person name="Hibbett D.S."/>
        </authorList>
    </citation>
    <scope>NUCLEOTIDE SEQUENCE [LARGE SCALE GENOMIC DNA]</scope>
    <source>
        <strain evidence="2">RWD-64-598 SS2</strain>
    </source>
</reference>
<protein>
    <recommendedName>
        <fullName evidence="3">F-box domain-containing protein</fullName>
    </recommendedName>
</protein>
<organism evidence="1 2">
    <name type="scientific">Coniophora puteana (strain RWD-64-598)</name>
    <name type="common">Brown rot fungus</name>
    <dbReference type="NCBI Taxonomy" id="741705"/>
    <lineage>
        <taxon>Eukaryota</taxon>
        <taxon>Fungi</taxon>
        <taxon>Dikarya</taxon>
        <taxon>Basidiomycota</taxon>
        <taxon>Agaricomycotina</taxon>
        <taxon>Agaricomycetes</taxon>
        <taxon>Agaricomycetidae</taxon>
        <taxon>Boletales</taxon>
        <taxon>Coniophorineae</taxon>
        <taxon>Coniophoraceae</taxon>
        <taxon>Coniophora</taxon>
    </lineage>
</organism>